<accession>X1RDA5</accession>
<evidence type="ECO:0000313" key="3">
    <source>
        <dbReference type="EMBL" id="GAI53574.1"/>
    </source>
</evidence>
<gene>
    <name evidence="3" type="ORF">S06H3_54792</name>
</gene>
<comment type="caution">
    <text evidence="3">The sequence shown here is derived from an EMBL/GenBank/DDBJ whole genome shotgun (WGS) entry which is preliminary data.</text>
</comment>
<dbReference type="GO" id="GO:1903457">
    <property type="term" value="P:lactate catabolic process"/>
    <property type="evidence" value="ECO:0007669"/>
    <property type="project" value="TreeGrafter"/>
</dbReference>
<dbReference type="EMBL" id="BARV01035078">
    <property type="protein sequence ID" value="GAI53574.1"/>
    <property type="molecule type" value="Genomic_DNA"/>
</dbReference>
<organism evidence="3">
    <name type="scientific">marine sediment metagenome</name>
    <dbReference type="NCBI Taxonomy" id="412755"/>
    <lineage>
        <taxon>unclassified sequences</taxon>
        <taxon>metagenomes</taxon>
        <taxon>ecological metagenomes</taxon>
    </lineage>
</organism>
<dbReference type="InterPro" id="IPR016166">
    <property type="entry name" value="FAD-bd_PCMH"/>
</dbReference>
<dbReference type="PANTHER" id="PTHR11748">
    <property type="entry name" value="D-LACTATE DEHYDROGENASE"/>
    <property type="match status" value="1"/>
</dbReference>
<feature type="domain" description="FAD-binding PCMH-type" evidence="2">
    <location>
        <begin position="43"/>
        <end position="192"/>
    </location>
</feature>
<dbReference type="InterPro" id="IPR016169">
    <property type="entry name" value="FAD-bd_PCMH_sub2"/>
</dbReference>
<dbReference type="PROSITE" id="PS51387">
    <property type="entry name" value="FAD_PCMH"/>
    <property type="match status" value="1"/>
</dbReference>
<dbReference type="PANTHER" id="PTHR11748:SF111">
    <property type="entry name" value="D-LACTATE DEHYDROGENASE, MITOCHONDRIAL-RELATED"/>
    <property type="match status" value="1"/>
</dbReference>
<dbReference type="GO" id="GO:0008720">
    <property type="term" value="F:D-lactate dehydrogenase (NAD+) activity"/>
    <property type="evidence" value="ECO:0007669"/>
    <property type="project" value="TreeGrafter"/>
</dbReference>
<dbReference type="GO" id="GO:0004458">
    <property type="term" value="F:D-lactate dehydrogenase (cytochrome) activity"/>
    <property type="evidence" value="ECO:0007669"/>
    <property type="project" value="TreeGrafter"/>
</dbReference>
<dbReference type="AlphaFoldDB" id="X1RDA5"/>
<dbReference type="Pfam" id="PF01565">
    <property type="entry name" value="FAD_binding_4"/>
    <property type="match status" value="1"/>
</dbReference>
<evidence type="ECO:0000256" key="1">
    <source>
        <dbReference type="ARBA" id="ARBA00008000"/>
    </source>
</evidence>
<dbReference type="SUPFAM" id="SSF56176">
    <property type="entry name" value="FAD-binding/transporter-associated domain-like"/>
    <property type="match status" value="1"/>
</dbReference>
<dbReference type="InterPro" id="IPR036318">
    <property type="entry name" value="FAD-bd_PCMH-like_sf"/>
</dbReference>
<dbReference type="InterPro" id="IPR006094">
    <property type="entry name" value="Oxid_FAD_bind_N"/>
</dbReference>
<dbReference type="GO" id="GO:0071949">
    <property type="term" value="F:FAD binding"/>
    <property type="evidence" value="ECO:0007669"/>
    <property type="project" value="InterPro"/>
</dbReference>
<feature type="non-terminal residue" evidence="3">
    <location>
        <position position="192"/>
    </location>
</feature>
<comment type="similarity">
    <text evidence="1">Belongs to the FAD-binding oxidoreductase/transferase type 4 family.</text>
</comment>
<reference evidence="3" key="1">
    <citation type="journal article" date="2014" name="Front. Microbiol.">
        <title>High frequency of phylogenetically diverse reductive dehalogenase-homologous genes in deep subseafloor sedimentary metagenomes.</title>
        <authorList>
            <person name="Kawai M."/>
            <person name="Futagami T."/>
            <person name="Toyoda A."/>
            <person name="Takaki Y."/>
            <person name="Nishi S."/>
            <person name="Hori S."/>
            <person name="Arai W."/>
            <person name="Tsubouchi T."/>
            <person name="Morono Y."/>
            <person name="Uchiyama I."/>
            <person name="Ito T."/>
            <person name="Fujiyama A."/>
            <person name="Inagaki F."/>
            <person name="Takami H."/>
        </authorList>
    </citation>
    <scope>NUCLEOTIDE SEQUENCE</scope>
    <source>
        <strain evidence="3">Expedition CK06-06</strain>
    </source>
</reference>
<protein>
    <recommendedName>
        <fullName evidence="2">FAD-binding PCMH-type domain-containing protein</fullName>
    </recommendedName>
</protein>
<dbReference type="Gene3D" id="3.30.465.10">
    <property type="match status" value="1"/>
</dbReference>
<sequence length="192" mass="20577">MEIKDISRLYEIIEKDQITTNKLDLICYSTDLAPLPESLLKSYGMLGPEVVVRPKNVKELSEVVAFAHQRDIPITPRGAATTAAGGTIPIEGGIVLDLCSMNNILEFNEEDEYVRVETGLEFQRLINWLEAKGWQLGAYPSSAPSATIGGYIGAGAGAGVGIPKYGNIGDQIISLKVALADGRIVQTSPGES</sequence>
<proteinExistence type="inferred from homology"/>
<evidence type="ECO:0000259" key="2">
    <source>
        <dbReference type="PROSITE" id="PS51387"/>
    </source>
</evidence>
<name>X1RDA5_9ZZZZ</name>